<dbReference type="InterPro" id="IPR014710">
    <property type="entry name" value="RmlC-like_jellyroll"/>
</dbReference>
<dbReference type="InterPro" id="IPR013096">
    <property type="entry name" value="Cupin_2"/>
</dbReference>
<keyword evidence="2" id="KW-0223">Dioxygenase</keyword>
<name>A0A7W6MGD5_9HYPH</name>
<feature type="domain" description="Cupin type-2" evidence="1">
    <location>
        <begin position="36"/>
        <end position="108"/>
    </location>
</feature>
<dbReference type="Gene3D" id="2.60.120.10">
    <property type="entry name" value="Jelly Rolls"/>
    <property type="match status" value="1"/>
</dbReference>
<sequence>MDQAFKTRDTADALWVIRDKVQFMGEVPEKGLSILEVTVPPGSGTPPHKHESVEIFRVLSGEITFTVFDSVPPSQMVARPGDVLTLRSFQPHNYANTGSLPAQMIAVVEHSMSHFFRDVGQSEVPPDGPPSAEEIGAVLAACQRHGIEVLGS</sequence>
<dbReference type="Pfam" id="PF07883">
    <property type="entry name" value="Cupin_2"/>
    <property type="match status" value="1"/>
</dbReference>
<dbReference type="EMBL" id="JACIFV010000003">
    <property type="protein sequence ID" value="MBB4191266.1"/>
    <property type="molecule type" value="Genomic_DNA"/>
</dbReference>
<dbReference type="PANTHER" id="PTHR36440">
    <property type="entry name" value="PUTATIVE (AFU_ORTHOLOGUE AFUA_8G07350)-RELATED"/>
    <property type="match status" value="1"/>
</dbReference>
<proteinExistence type="predicted"/>
<dbReference type="InterPro" id="IPR011051">
    <property type="entry name" value="RmlC_Cupin_sf"/>
</dbReference>
<dbReference type="GO" id="GO:0051213">
    <property type="term" value="F:dioxygenase activity"/>
    <property type="evidence" value="ECO:0007669"/>
    <property type="project" value="UniProtKB-KW"/>
</dbReference>
<gene>
    <name evidence="2" type="ORF">GGD53_001407</name>
</gene>
<dbReference type="CDD" id="cd02209">
    <property type="entry name" value="cupin_XRE_C"/>
    <property type="match status" value="1"/>
</dbReference>
<dbReference type="Proteomes" id="UP000524492">
    <property type="component" value="Unassembled WGS sequence"/>
</dbReference>
<keyword evidence="2" id="KW-0560">Oxidoreductase</keyword>
<dbReference type="RefSeq" id="WP_184454849.1">
    <property type="nucleotide sequence ID" value="NZ_JACIFV010000003.1"/>
</dbReference>
<reference evidence="2 3" key="1">
    <citation type="submission" date="2020-08" db="EMBL/GenBank/DDBJ databases">
        <title>Genomic Encyclopedia of Type Strains, Phase IV (KMG-V): Genome sequencing to study the core and pangenomes of soil and plant-associated prokaryotes.</title>
        <authorList>
            <person name="Whitman W."/>
        </authorList>
    </citation>
    <scope>NUCLEOTIDE SEQUENCE [LARGE SCALE GENOMIC DNA]</scope>
    <source>
        <strain evidence="2 3">SEMIA 4074</strain>
    </source>
</reference>
<keyword evidence="3" id="KW-1185">Reference proteome</keyword>
<dbReference type="PANTHER" id="PTHR36440:SF1">
    <property type="entry name" value="PUTATIVE (AFU_ORTHOLOGUE AFUA_8G07350)-RELATED"/>
    <property type="match status" value="1"/>
</dbReference>
<dbReference type="AlphaFoldDB" id="A0A7W6MGD5"/>
<comment type="caution">
    <text evidence="2">The sequence shown here is derived from an EMBL/GenBank/DDBJ whole genome shotgun (WGS) entry which is preliminary data.</text>
</comment>
<accession>A0A7W6MGD5</accession>
<evidence type="ECO:0000313" key="3">
    <source>
        <dbReference type="Proteomes" id="UP000524492"/>
    </source>
</evidence>
<organism evidence="2 3">
    <name type="scientific">Rhizobium aethiopicum</name>
    <dbReference type="NCBI Taxonomy" id="1138170"/>
    <lineage>
        <taxon>Bacteria</taxon>
        <taxon>Pseudomonadati</taxon>
        <taxon>Pseudomonadota</taxon>
        <taxon>Alphaproteobacteria</taxon>
        <taxon>Hyphomicrobiales</taxon>
        <taxon>Rhizobiaceae</taxon>
        <taxon>Rhizobium/Agrobacterium group</taxon>
        <taxon>Rhizobium</taxon>
    </lineage>
</organism>
<dbReference type="SUPFAM" id="SSF51182">
    <property type="entry name" value="RmlC-like cupins"/>
    <property type="match status" value="1"/>
</dbReference>
<protein>
    <submittedName>
        <fullName evidence="2">Quercetin dioxygenase-like cupin family protein</fullName>
    </submittedName>
</protein>
<evidence type="ECO:0000313" key="2">
    <source>
        <dbReference type="EMBL" id="MBB4191266.1"/>
    </source>
</evidence>
<dbReference type="InterPro" id="IPR053146">
    <property type="entry name" value="QDO-like"/>
</dbReference>
<evidence type="ECO:0000259" key="1">
    <source>
        <dbReference type="Pfam" id="PF07883"/>
    </source>
</evidence>